<dbReference type="Pfam" id="PF03936">
    <property type="entry name" value="Terpene_synth_C"/>
    <property type="match status" value="1"/>
</dbReference>
<keyword evidence="3" id="KW-0456">Lyase</keyword>
<dbReference type="PANTHER" id="PTHR31225:SF251">
    <property type="entry name" value="(-)-GERMACRENE D SYNTHASE-LIKE ISOFORM X2"/>
    <property type="match status" value="1"/>
</dbReference>
<name>A0AAW2CVZ2_9ROSI</name>
<evidence type="ECO:0000313" key="5">
    <source>
        <dbReference type="EMBL" id="KAL0000985.1"/>
    </source>
</evidence>
<evidence type="ECO:0000256" key="2">
    <source>
        <dbReference type="ARBA" id="ARBA00022842"/>
    </source>
</evidence>
<sequence length="253" mass="29255">MTSILDDIYDVYGTLEELELFTEAIERWDISCIDQLPEYMQICYRALFDVFETTENELAKKERSYRVSYAKDAMKRLVRAYFDEAKWFHQNYIPTMEEYMHIALKTSGYPMLTAISFLGMGDIVTKEAFDWIFSNPKIIIASSIIGRLMDDMKSHKFEQERGHAASAVECYMKQHGVSEQVVHDELNRQVANAWKDINEECIRPTGVPMPLLMRVLNLARVIDVIYKEGDGYTHVGKVMKDNVASVLIDPIPI</sequence>
<gene>
    <name evidence="5" type="ORF">SO802_014766</name>
</gene>
<organism evidence="5 6">
    <name type="scientific">Lithocarpus litseifolius</name>
    <dbReference type="NCBI Taxonomy" id="425828"/>
    <lineage>
        <taxon>Eukaryota</taxon>
        <taxon>Viridiplantae</taxon>
        <taxon>Streptophyta</taxon>
        <taxon>Embryophyta</taxon>
        <taxon>Tracheophyta</taxon>
        <taxon>Spermatophyta</taxon>
        <taxon>Magnoliopsida</taxon>
        <taxon>eudicotyledons</taxon>
        <taxon>Gunneridae</taxon>
        <taxon>Pentapetalae</taxon>
        <taxon>rosids</taxon>
        <taxon>fabids</taxon>
        <taxon>Fagales</taxon>
        <taxon>Fagaceae</taxon>
        <taxon>Lithocarpus</taxon>
    </lineage>
</organism>
<comment type="caution">
    <text evidence="5">The sequence shown here is derived from an EMBL/GenBank/DDBJ whole genome shotgun (WGS) entry which is preliminary data.</text>
</comment>
<dbReference type="AlphaFoldDB" id="A0AAW2CVZ2"/>
<dbReference type="EMBL" id="JAZDWU010000005">
    <property type="protein sequence ID" value="KAL0000985.1"/>
    <property type="molecule type" value="Genomic_DNA"/>
</dbReference>
<dbReference type="SFLD" id="SFLDG01019">
    <property type="entry name" value="Terpene_Cyclase_Like_1_C_Termi"/>
    <property type="match status" value="1"/>
</dbReference>
<dbReference type="SUPFAM" id="SSF48576">
    <property type="entry name" value="Terpenoid synthases"/>
    <property type="match status" value="1"/>
</dbReference>
<dbReference type="Proteomes" id="UP001459277">
    <property type="component" value="Unassembled WGS sequence"/>
</dbReference>
<protein>
    <recommendedName>
        <fullName evidence="4">Terpene synthase metal-binding domain-containing protein</fullName>
    </recommendedName>
</protein>
<keyword evidence="6" id="KW-1185">Reference proteome</keyword>
<dbReference type="InterPro" id="IPR050148">
    <property type="entry name" value="Terpene_synthase-like"/>
</dbReference>
<dbReference type="InterPro" id="IPR008949">
    <property type="entry name" value="Isoprenoid_synthase_dom_sf"/>
</dbReference>
<accession>A0AAW2CVZ2</accession>
<proteinExistence type="predicted"/>
<dbReference type="GO" id="GO:0016114">
    <property type="term" value="P:terpenoid biosynthetic process"/>
    <property type="evidence" value="ECO:0007669"/>
    <property type="project" value="InterPro"/>
</dbReference>
<keyword evidence="2" id="KW-0460">Magnesium</keyword>
<evidence type="ECO:0000313" key="6">
    <source>
        <dbReference type="Proteomes" id="UP001459277"/>
    </source>
</evidence>
<dbReference type="Gene3D" id="1.10.600.10">
    <property type="entry name" value="Farnesyl Diphosphate Synthase"/>
    <property type="match status" value="1"/>
</dbReference>
<dbReference type="InterPro" id="IPR034741">
    <property type="entry name" value="Terpene_cyclase-like_1_C"/>
</dbReference>
<feature type="domain" description="Terpene synthase metal-binding" evidence="4">
    <location>
        <begin position="1"/>
        <end position="196"/>
    </location>
</feature>
<dbReference type="InterPro" id="IPR005630">
    <property type="entry name" value="Terpene_synthase_metal-bd"/>
</dbReference>
<dbReference type="GO" id="GO:0010333">
    <property type="term" value="F:terpene synthase activity"/>
    <property type="evidence" value="ECO:0007669"/>
    <property type="project" value="InterPro"/>
</dbReference>
<keyword evidence="1" id="KW-0479">Metal-binding</keyword>
<dbReference type="GO" id="GO:0000287">
    <property type="term" value="F:magnesium ion binding"/>
    <property type="evidence" value="ECO:0007669"/>
    <property type="project" value="InterPro"/>
</dbReference>
<dbReference type="PANTHER" id="PTHR31225">
    <property type="entry name" value="OS04G0344100 PROTEIN-RELATED"/>
    <property type="match status" value="1"/>
</dbReference>
<evidence type="ECO:0000256" key="1">
    <source>
        <dbReference type="ARBA" id="ARBA00022723"/>
    </source>
</evidence>
<dbReference type="FunFam" id="1.10.600.10:FF:000007">
    <property type="entry name" value="Isoprene synthase, chloroplastic"/>
    <property type="match status" value="1"/>
</dbReference>
<evidence type="ECO:0000256" key="3">
    <source>
        <dbReference type="ARBA" id="ARBA00023239"/>
    </source>
</evidence>
<dbReference type="SFLD" id="SFLDS00005">
    <property type="entry name" value="Isoprenoid_Synthase_Type_I"/>
    <property type="match status" value="1"/>
</dbReference>
<evidence type="ECO:0000259" key="4">
    <source>
        <dbReference type="Pfam" id="PF03936"/>
    </source>
</evidence>
<reference evidence="5 6" key="1">
    <citation type="submission" date="2024-01" db="EMBL/GenBank/DDBJ databases">
        <title>A telomere-to-telomere, gap-free genome of sweet tea (Lithocarpus litseifolius).</title>
        <authorList>
            <person name="Zhou J."/>
        </authorList>
    </citation>
    <scope>NUCLEOTIDE SEQUENCE [LARGE SCALE GENOMIC DNA]</scope>
    <source>
        <strain evidence="5">Zhou-2022a</strain>
        <tissue evidence="5">Leaf</tissue>
    </source>
</reference>